<sequence>MSEPVIIDLSLDNGSGPRTRDQLVHRASYDTLRERVIAHLDGLESATDDYAAGAGWTFFLDGTRGAGKSTFLSSVKQGLQEDQALQGKLNFVSIIDPSRIEGSEIILLVILQKLKKSVEERLQNCRRREDEYLNRDWKRAFRAVAGGLSLLSDRDPLKDLDPDLFLDWGLEQASDSTSLRIRLYELFSVGCRILGVRALMFAFDDADTDSRHAIKILECIRKYLDIPIVMVIVTGDLELYSLLVKQHFSTTVTGRRDFVLETGKRDRPKQYDQMINHLEEQYLLKLFPIKNRIRLLPIEALLLKEDIKVRASSKNDNIYGIKYFSEQIIRIGLCVKSPQDIDLYVRFILHQPIRSVIQVLSQVAPFLYVKKYEQNGKVTDALARSLLELSLTSLYKNSIDTDALSTESGPSLVQAVFDLALLDGDIDTAAYLRPSSADQDIRRCFVALASGVTRLCKNNPSNALKYIFRVAGSITLYSQAYSKDLNSVTNAAHKFVGYIGIGRDEDCLDWGRRATALIAAPYTKNSQKTRVVLPGVIGLNRKGRPGKLAASTAVLRAAHSGGSHSLMMFGFTMVNVSSGFGMRTYASIFVLLGLIEKMLTARDGFNAFEVCMRSYPPVTISAPDWSSPNEVDNTTSLEEEVDFLHYSMHMFSEIQELIINWKQSSTDLYENINPSSIFLGKVWSRLFRSLENAADELRRKPSVFSTMEIFVCCIINAFLIEEYEHHLPSKEGMWWEMSRSNPRTSVDTLIHKISVANITRNDFPMTSIIATCPLIVGLLKRDNIFADGLSKFFPNSTSSNYILNIMCSEESIEEMNYISITGGS</sequence>
<dbReference type="Proteomes" id="UP000661006">
    <property type="component" value="Unassembled WGS sequence"/>
</dbReference>
<name>A0A9Q2FL61_GLUJA</name>
<evidence type="ECO:0000256" key="1">
    <source>
        <dbReference type="SAM" id="Coils"/>
    </source>
</evidence>
<feature type="coiled-coil region" evidence="1">
    <location>
        <begin position="108"/>
        <end position="135"/>
    </location>
</feature>
<dbReference type="AlphaFoldDB" id="A0A9Q2FL61"/>
<comment type="caution">
    <text evidence="2">The sequence shown here is derived from an EMBL/GenBank/DDBJ whole genome shotgun (WGS) entry which is preliminary data.</text>
</comment>
<gene>
    <name evidence="2" type="ORF">HKD32_06325</name>
</gene>
<organism evidence="2 3">
    <name type="scientific">Gluconobacter japonicus</name>
    <dbReference type="NCBI Taxonomy" id="376620"/>
    <lineage>
        <taxon>Bacteria</taxon>
        <taxon>Pseudomonadati</taxon>
        <taxon>Pseudomonadota</taxon>
        <taxon>Alphaproteobacteria</taxon>
        <taxon>Acetobacterales</taxon>
        <taxon>Acetobacteraceae</taxon>
        <taxon>Gluconobacter</taxon>
    </lineage>
</organism>
<protein>
    <submittedName>
        <fullName evidence="2">Uncharacterized protein</fullName>
    </submittedName>
</protein>
<dbReference type="RefSeq" id="WP_194257717.1">
    <property type="nucleotide sequence ID" value="NZ_JABCQN010000002.1"/>
</dbReference>
<reference evidence="2" key="1">
    <citation type="submission" date="2020-04" db="EMBL/GenBank/DDBJ databases">
        <authorList>
            <person name="Sombolestani A."/>
        </authorList>
    </citation>
    <scope>NUCLEOTIDE SEQUENCE</scope>
    <source>
        <strain evidence="2">R71697</strain>
    </source>
</reference>
<reference evidence="2" key="2">
    <citation type="submission" date="2020-11" db="EMBL/GenBank/DDBJ databases">
        <title>Description of novel Gluconobacter species.</title>
        <authorList>
            <person name="Cleenwerck I."/>
            <person name="Cnockaert M."/>
            <person name="Borremans W."/>
            <person name="Wieme A.D."/>
            <person name="De Vuyst L."/>
            <person name="Vandamme P."/>
        </authorList>
    </citation>
    <scope>NUCLEOTIDE SEQUENCE</scope>
    <source>
        <strain evidence="2">R71697</strain>
    </source>
</reference>
<keyword evidence="1" id="KW-0175">Coiled coil</keyword>
<evidence type="ECO:0000313" key="3">
    <source>
        <dbReference type="Proteomes" id="UP000661006"/>
    </source>
</evidence>
<accession>A0A9Q2FL61</accession>
<evidence type="ECO:0000313" key="2">
    <source>
        <dbReference type="EMBL" id="MBF0870475.1"/>
    </source>
</evidence>
<proteinExistence type="predicted"/>
<dbReference type="EMBL" id="JABCQN010000002">
    <property type="protein sequence ID" value="MBF0870475.1"/>
    <property type="molecule type" value="Genomic_DNA"/>
</dbReference>
<dbReference type="GeneID" id="81474304"/>